<dbReference type="InterPro" id="IPR035530">
    <property type="entry name" value="PBSX_XtrA"/>
</dbReference>
<comment type="caution">
    <text evidence="1">The sequence shown here is derived from an EMBL/GenBank/DDBJ whole genome shotgun (WGS) entry which is preliminary data.</text>
</comment>
<dbReference type="RefSeq" id="WP_099681638.1">
    <property type="nucleotide sequence ID" value="NZ_CP139116.1"/>
</dbReference>
<dbReference type="OrthoDB" id="2916749at2"/>
<dbReference type="AlphaFoldDB" id="A0A2A5ISG9"/>
<name>A0A2A5ISG9_BACPU</name>
<evidence type="ECO:0000313" key="1">
    <source>
        <dbReference type="EMBL" id="PCK20288.1"/>
    </source>
</evidence>
<dbReference type="Proteomes" id="UP000228754">
    <property type="component" value="Unassembled WGS sequence"/>
</dbReference>
<proteinExistence type="predicted"/>
<accession>A0A2A5ISG9</accession>
<reference evidence="1 2" key="1">
    <citation type="submission" date="2017-06" db="EMBL/GenBank/DDBJ databases">
        <title>Draft Genome Sequence of Bacillus sp Strain 36R Isolated from saline sediment at Atanasia, Sonora, Mexico.</title>
        <authorList>
            <person name="Sanchez Diaz R."/>
            <person name="Quiroz Macias M.E."/>
            <person name="Ibarra Gamez J.C."/>
            <person name="Enciso Ibarra J."/>
            <person name="Gomez Gil B."/>
            <person name="Galaviz Silva L."/>
        </authorList>
    </citation>
    <scope>NUCLEOTIDE SEQUENCE [LARGE SCALE GENOMIC DNA]</scope>
    <source>
        <strain evidence="1 2">36R_ATNSAL</strain>
    </source>
</reference>
<protein>
    <submittedName>
        <fullName evidence="1">Uncharacterized protein</fullName>
    </submittedName>
</protein>
<sequence length="68" mass="7682">MNNPYKHIDSNISIDQLFEKGEVKVIILDGHSNEAFLAEAPIYGKTEITTRDGQFTNLNYSSSHKINL</sequence>
<dbReference type="Pfam" id="PF17356">
    <property type="entry name" value="PBSX_XtrA"/>
    <property type="match status" value="1"/>
</dbReference>
<gene>
    <name evidence="1" type="ORF">CEY02_14025</name>
</gene>
<evidence type="ECO:0000313" key="2">
    <source>
        <dbReference type="Proteomes" id="UP000228754"/>
    </source>
</evidence>
<organism evidence="1 2">
    <name type="scientific">Bacillus pumilus</name>
    <name type="common">Bacillus mesentericus</name>
    <dbReference type="NCBI Taxonomy" id="1408"/>
    <lineage>
        <taxon>Bacteria</taxon>
        <taxon>Bacillati</taxon>
        <taxon>Bacillota</taxon>
        <taxon>Bacilli</taxon>
        <taxon>Bacillales</taxon>
        <taxon>Bacillaceae</taxon>
        <taxon>Bacillus</taxon>
    </lineage>
</organism>
<dbReference type="EMBL" id="NKHG01000100">
    <property type="protein sequence ID" value="PCK20288.1"/>
    <property type="molecule type" value="Genomic_DNA"/>
</dbReference>